<dbReference type="KEGG" id="mmo:MMOB3900"/>
<reference evidence="1 2" key="1">
    <citation type="journal article" date="2004" name="Genome Res.">
        <title>The complete genome and proteome of Mycoplasma mobile.</title>
        <authorList>
            <person name="Jaffe J.D."/>
            <person name="Stange-Thomann N."/>
            <person name="Smith C."/>
            <person name="DeCaprio D."/>
            <person name="Fisher S."/>
            <person name="Butler J."/>
            <person name="Calvo S."/>
            <person name="Elkins T."/>
            <person name="FitzGerald M.G."/>
            <person name="Hafez N."/>
            <person name="Kodira C.D."/>
            <person name="Major J."/>
            <person name="Wang S."/>
            <person name="Wilkinson J."/>
            <person name="Nicol R."/>
            <person name="Nusbaum C."/>
            <person name="Birren B."/>
            <person name="Berg H.C."/>
            <person name="Church G.M."/>
        </authorList>
    </citation>
    <scope>NUCLEOTIDE SEQUENCE [LARGE SCALE GENOMIC DNA]</scope>
    <source>
        <strain evidence="2">ATCC 43663 / 163K / NCTC 11711</strain>
    </source>
</reference>
<gene>
    <name evidence="1" type="ordered locus">MMOB3900</name>
</gene>
<proteinExistence type="predicted"/>
<name>Q6KHQ2_MYCM1</name>
<dbReference type="STRING" id="267748.MMOB3900"/>
<dbReference type="AlphaFoldDB" id="Q6KHQ2"/>
<accession>Q6KHQ2</accession>
<dbReference type="EMBL" id="AE017308">
    <property type="protein sequence ID" value="AAT27876.1"/>
    <property type="molecule type" value="Genomic_DNA"/>
</dbReference>
<evidence type="ECO:0000313" key="1">
    <source>
        <dbReference type="EMBL" id="AAT27876.1"/>
    </source>
</evidence>
<evidence type="ECO:0000313" key="2">
    <source>
        <dbReference type="Proteomes" id="UP000009072"/>
    </source>
</evidence>
<organism evidence="1 2">
    <name type="scientific">Mycoplasma mobile (strain ATCC 43663 / 163K / NCTC 11711)</name>
    <name type="common">Mesomycoplasma mobile</name>
    <dbReference type="NCBI Taxonomy" id="267748"/>
    <lineage>
        <taxon>Bacteria</taxon>
        <taxon>Bacillati</taxon>
        <taxon>Mycoplasmatota</taxon>
        <taxon>Mycoplasmoidales</taxon>
        <taxon>Metamycoplasmataceae</taxon>
        <taxon>Mesomycoplasma</taxon>
    </lineage>
</organism>
<keyword evidence="2" id="KW-1185">Reference proteome</keyword>
<protein>
    <submittedName>
        <fullName evidence="1">Expressed protein</fullName>
    </submittedName>
</protein>
<sequence>MVVMAFRIDAKCFKCETKIEFIHGKLNQTQKVEDVLNLLVKEKDFFKKLSNEQKKLLIDNLFEGEIELLKNNILESASFYINTFYVEKSTKYLPMLFLKIDGKLYKREYENAQALIVQKMNENLFCPNCDKWSMEVEKIWEVK</sequence>
<dbReference type="Proteomes" id="UP000009072">
    <property type="component" value="Chromosome"/>
</dbReference>
<dbReference type="HOGENOM" id="CLU_1804060_0_0_14"/>